<evidence type="ECO:0000313" key="2">
    <source>
        <dbReference type="Proteomes" id="UP000008727"/>
    </source>
</evidence>
<dbReference type="KEGG" id="vg:10323343"/>
<keyword evidence="2" id="KW-1185">Reference proteome</keyword>
<dbReference type="Proteomes" id="UP000008727">
    <property type="component" value="Segment"/>
</dbReference>
<dbReference type="EMBL" id="GU459069">
    <property type="protein sequence ID" value="ADQ53092.1"/>
    <property type="molecule type" value="Genomic_DNA"/>
</dbReference>
<proteinExistence type="predicted"/>
<sequence>MSIKDQLLSESKKIVVKLTHFLKHWKVFN</sequence>
<name>E5DRR8_9CAUD</name>
<protein>
    <submittedName>
        <fullName evidence="1">Uncharacterized protein</fullName>
    </submittedName>
</protein>
<gene>
    <name evidence="1" type="ORF">65p082</name>
</gene>
<dbReference type="RefSeq" id="YP_004300921.1">
    <property type="nucleotide sequence ID" value="NC_015251.1"/>
</dbReference>
<accession>E5DRR8</accession>
<organism evidence="1 2">
    <name type="scientific">Aeromonas phage 65</name>
    <dbReference type="NCBI Taxonomy" id="2919549"/>
    <lineage>
        <taxon>Viruses</taxon>
        <taxon>Duplodnaviria</taxon>
        <taxon>Heunggongvirae</taxon>
        <taxon>Uroviricota</taxon>
        <taxon>Caudoviricetes</taxon>
        <taxon>Pantevenvirales</taxon>
        <taxon>Straboviridae</taxon>
        <taxon>Emmerichvirinae</taxon>
        <taxon>Ishigurovirus</taxon>
        <taxon>Ishigurovirus osborne</taxon>
    </lineage>
</organism>
<evidence type="ECO:0000313" key="1">
    <source>
        <dbReference type="EMBL" id="ADQ53092.1"/>
    </source>
</evidence>
<reference evidence="1 2" key="1">
    <citation type="journal article" date="2010" name="Virol. J.">
        <title>Genomes of the T4-related bacteriophages as windows on microbial genome evolution.</title>
        <authorList>
            <person name="Petrov V.M."/>
            <person name="Ratnayaka S."/>
            <person name="Nolan J.M."/>
            <person name="Miller E.S."/>
            <person name="Karam J.D."/>
        </authorList>
    </citation>
    <scope>NUCLEOTIDE SEQUENCE [LARGE SCALE GENOMIC DNA]</scope>
</reference>